<sequence>MPHIITIIAIVYVVAVALFMVYVPDEDYTVLAGILAFLVPLVIIAVAVDEAWKQ</sequence>
<proteinExistence type="predicted"/>
<organism evidence="2 3">
    <name type="scientific">Artemisia annua</name>
    <name type="common">Sweet wormwood</name>
    <dbReference type="NCBI Taxonomy" id="35608"/>
    <lineage>
        <taxon>Eukaryota</taxon>
        <taxon>Viridiplantae</taxon>
        <taxon>Streptophyta</taxon>
        <taxon>Embryophyta</taxon>
        <taxon>Tracheophyta</taxon>
        <taxon>Spermatophyta</taxon>
        <taxon>Magnoliopsida</taxon>
        <taxon>eudicotyledons</taxon>
        <taxon>Gunneridae</taxon>
        <taxon>Pentapetalae</taxon>
        <taxon>asterids</taxon>
        <taxon>campanulids</taxon>
        <taxon>Asterales</taxon>
        <taxon>Asteraceae</taxon>
        <taxon>Asteroideae</taxon>
        <taxon>Anthemideae</taxon>
        <taxon>Artemisiinae</taxon>
        <taxon>Artemisia</taxon>
    </lineage>
</organism>
<reference evidence="2 3" key="1">
    <citation type="journal article" date="2018" name="Mol. Plant">
        <title>The genome of Artemisia annua provides insight into the evolution of Asteraceae family and artemisinin biosynthesis.</title>
        <authorList>
            <person name="Shen Q."/>
            <person name="Zhang L."/>
            <person name="Liao Z."/>
            <person name="Wang S."/>
            <person name="Yan T."/>
            <person name="Shi P."/>
            <person name="Liu M."/>
            <person name="Fu X."/>
            <person name="Pan Q."/>
            <person name="Wang Y."/>
            <person name="Lv Z."/>
            <person name="Lu X."/>
            <person name="Zhang F."/>
            <person name="Jiang W."/>
            <person name="Ma Y."/>
            <person name="Chen M."/>
            <person name="Hao X."/>
            <person name="Li L."/>
            <person name="Tang Y."/>
            <person name="Lv G."/>
            <person name="Zhou Y."/>
            <person name="Sun X."/>
            <person name="Brodelius P.E."/>
            <person name="Rose J.K.C."/>
            <person name="Tang K."/>
        </authorList>
    </citation>
    <scope>NUCLEOTIDE SEQUENCE [LARGE SCALE GENOMIC DNA]</scope>
    <source>
        <strain evidence="3">cv. Huhao1</strain>
        <tissue evidence="2">Leaf</tissue>
    </source>
</reference>
<dbReference type="EMBL" id="PKPP01001366">
    <property type="protein sequence ID" value="PWA83289.1"/>
    <property type="molecule type" value="Genomic_DNA"/>
</dbReference>
<feature type="transmembrane region" description="Helical" evidence="1">
    <location>
        <begin position="28"/>
        <end position="48"/>
    </location>
</feature>
<keyword evidence="1" id="KW-0472">Membrane</keyword>
<evidence type="ECO:0000256" key="1">
    <source>
        <dbReference type="SAM" id="Phobius"/>
    </source>
</evidence>
<dbReference type="AlphaFoldDB" id="A0A2U1PC41"/>
<keyword evidence="3" id="KW-1185">Reference proteome</keyword>
<evidence type="ECO:0000313" key="3">
    <source>
        <dbReference type="Proteomes" id="UP000245207"/>
    </source>
</evidence>
<name>A0A2U1PC41_ARTAN</name>
<feature type="transmembrane region" description="Helical" evidence="1">
    <location>
        <begin position="5"/>
        <end position="22"/>
    </location>
</feature>
<keyword evidence="1" id="KW-0812">Transmembrane</keyword>
<gene>
    <name evidence="2" type="ORF">CTI12_AA168490</name>
</gene>
<comment type="caution">
    <text evidence="2">The sequence shown here is derived from an EMBL/GenBank/DDBJ whole genome shotgun (WGS) entry which is preliminary data.</text>
</comment>
<accession>A0A2U1PC41</accession>
<dbReference type="Proteomes" id="UP000245207">
    <property type="component" value="Unassembled WGS sequence"/>
</dbReference>
<keyword evidence="1" id="KW-1133">Transmembrane helix</keyword>
<evidence type="ECO:0000313" key="2">
    <source>
        <dbReference type="EMBL" id="PWA83289.1"/>
    </source>
</evidence>
<protein>
    <submittedName>
        <fullName evidence="2">Uncharacterized protein</fullName>
    </submittedName>
</protein>